<gene>
    <name evidence="4" type="ORF">F4560_000047</name>
</gene>
<dbReference type="GO" id="GO:0031956">
    <property type="term" value="F:medium-chain fatty acid-CoA ligase activity"/>
    <property type="evidence" value="ECO:0007669"/>
    <property type="project" value="TreeGrafter"/>
</dbReference>
<dbReference type="AlphaFoldDB" id="A0A7W9LXZ9"/>
<name>A0A7W9LXZ9_9PSEU</name>
<dbReference type="EMBL" id="JACHMO010000001">
    <property type="protein sequence ID" value="MBB5800279.1"/>
    <property type="molecule type" value="Genomic_DNA"/>
</dbReference>
<comment type="similarity">
    <text evidence="1">Belongs to the ATP-dependent AMP-binding enzyme family.</text>
</comment>
<dbReference type="InterPro" id="IPR000873">
    <property type="entry name" value="AMP-dep_synth/lig_dom"/>
</dbReference>
<proteinExistence type="inferred from homology"/>
<dbReference type="Gene3D" id="3.30.300.30">
    <property type="match status" value="1"/>
</dbReference>
<evidence type="ECO:0000313" key="5">
    <source>
        <dbReference type="Proteomes" id="UP000552097"/>
    </source>
</evidence>
<dbReference type="Gene3D" id="3.40.50.12780">
    <property type="entry name" value="N-terminal domain of ligase-like"/>
    <property type="match status" value="1"/>
</dbReference>
<keyword evidence="5" id="KW-1185">Reference proteome</keyword>
<dbReference type="SUPFAM" id="SSF56801">
    <property type="entry name" value="Acetyl-CoA synthetase-like"/>
    <property type="match status" value="1"/>
</dbReference>
<evidence type="ECO:0000256" key="2">
    <source>
        <dbReference type="ARBA" id="ARBA00022598"/>
    </source>
</evidence>
<keyword evidence="2 4" id="KW-0436">Ligase</keyword>
<evidence type="ECO:0000256" key="1">
    <source>
        <dbReference type="ARBA" id="ARBA00006432"/>
    </source>
</evidence>
<sequence length="440" mass="47357">MLLRLTNSREFVALFHAVLRLGAVVVPVSPDLRAPQLDHIVRDCTPTLAVVESDDAEWGSTSVPSMDVAAAVADAAGTQVDETLTEVSPHDVALLVYTSGSTAAPKGVVCPHDRVVFAAKAIGERLGYRPTDVVYGRMPFSFDYGLYQILLAALTGASLALPRKPTDLEALQQIRDHGVTVVPLVPTLATTLHLLVTRDPRPTSVRRFTNTGAELTVEHTRRLRAAFPGADIISMYGMTECKRITISEPDDDLLRPGTVGKPLKGTEVSIVDESGAEVRPGAVGEILVRGSHVMAGYWNASVETVERFRRDPVTGAVQLHTGDYGWLDDDGDLHLVGRRDDIFKRRGVRVSTTEIEAAALAVGGVLEAAAVADVPDAGLVLWYTGDLAEAALRITLATRLDPARVPDRCVPLRDMPRTAHGKVDRKLLVENTARSGGHDV</sequence>
<comment type="caution">
    <text evidence="4">The sequence shown here is derived from an EMBL/GenBank/DDBJ whole genome shotgun (WGS) entry which is preliminary data.</text>
</comment>
<dbReference type="InterPro" id="IPR045851">
    <property type="entry name" value="AMP-bd_C_sf"/>
</dbReference>
<reference evidence="4 5" key="1">
    <citation type="submission" date="2020-08" db="EMBL/GenBank/DDBJ databases">
        <title>Sequencing the genomes of 1000 actinobacteria strains.</title>
        <authorList>
            <person name="Klenk H.-P."/>
        </authorList>
    </citation>
    <scope>NUCLEOTIDE SEQUENCE [LARGE SCALE GENOMIC DNA]</scope>
    <source>
        <strain evidence="4 5">DSM 45486</strain>
    </source>
</reference>
<dbReference type="PANTHER" id="PTHR43201:SF5">
    <property type="entry name" value="MEDIUM-CHAIN ACYL-COA LIGASE ACSF2, MITOCHONDRIAL"/>
    <property type="match status" value="1"/>
</dbReference>
<organism evidence="4 5">
    <name type="scientific">Saccharothrix ecbatanensis</name>
    <dbReference type="NCBI Taxonomy" id="1105145"/>
    <lineage>
        <taxon>Bacteria</taxon>
        <taxon>Bacillati</taxon>
        <taxon>Actinomycetota</taxon>
        <taxon>Actinomycetes</taxon>
        <taxon>Pseudonocardiales</taxon>
        <taxon>Pseudonocardiaceae</taxon>
        <taxon>Saccharothrix</taxon>
    </lineage>
</organism>
<dbReference type="Pfam" id="PF00501">
    <property type="entry name" value="AMP-binding"/>
    <property type="match status" value="1"/>
</dbReference>
<accession>A0A7W9LXZ9</accession>
<protein>
    <submittedName>
        <fullName evidence="4">Acyl-CoA synthetase (AMP-forming)/AMP-acid ligase II</fullName>
    </submittedName>
</protein>
<feature type="domain" description="AMP-dependent synthetase/ligase" evidence="3">
    <location>
        <begin position="4"/>
        <end position="298"/>
    </location>
</feature>
<evidence type="ECO:0000313" key="4">
    <source>
        <dbReference type="EMBL" id="MBB5800279.1"/>
    </source>
</evidence>
<evidence type="ECO:0000259" key="3">
    <source>
        <dbReference type="Pfam" id="PF00501"/>
    </source>
</evidence>
<dbReference type="GO" id="GO:0006631">
    <property type="term" value="P:fatty acid metabolic process"/>
    <property type="evidence" value="ECO:0007669"/>
    <property type="project" value="TreeGrafter"/>
</dbReference>
<dbReference type="Proteomes" id="UP000552097">
    <property type="component" value="Unassembled WGS sequence"/>
</dbReference>
<dbReference type="PANTHER" id="PTHR43201">
    <property type="entry name" value="ACYL-COA SYNTHETASE"/>
    <property type="match status" value="1"/>
</dbReference>
<dbReference type="InterPro" id="IPR042099">
    <property type="entry name" value="ANL_N_sf"/>
</dbReference>